<evidence type="ECO:0000313" key="2">
    <source>
        <dbReference type="Proteomes" id="UP000030745"/>
    </source>
</evidence>
<proteinExistence type="predicted"/>
<protein>
    <submittedName>
        <fullName evidence="1">Uncharacterized protein</fullName>
    </submittedName>
</protein>
<evidence type="ECO:0000313" key="1">
    <source>
        <dbReference type="EMBL" id="KDO18283.1"/>
    </source>
</evidence>
<dbReference type="VEuPathDB" id="FungiDB:SPRG_16321"/>
<dbReference type="EMBL" id="KK583463">
    <property type="protein sequence ID" value="KDO18283.1"/>
    <property type="molecule type" value="Genomic_DNA"/>
</dbReference>
<organism evidence="1 2">
    <name type="scientific">Saprolegnia parasitica (strain CBS 223.65)</name>
    <dbReference type="NCBI Taxonomy" id="695850"/>
    <lineage>
        <taxon>Eukaryota</taxon>
        <taxon>Sar</taxon>
        <taxon>Stramenopiles</taxon>
        <taxon>Oomycota</taxon>
        <taxon>Saprolegniomycetes</taxon>
        <taxon>Saprolegniales</taxon>
        <taxon>Saprolegniaceae</taxon>
        <taxon>Saprolegnia</taxon>
    </lineage>
</organism>
<dbReference type="RefSeq" id="XP_012211009.1">
    <property type="nucleotide sequence ID" value="XM_012355619.1"/>
</dbReference>
<dbReference type="Proteomes" id="UP000030745">
    <property type="component" value="Unassembled WGS sequence"/>
</dbReference>
<reference evidence="1 2" key="1">
    <citation type="journal article" date="2013" name="PLoS Genet.">
        <title>Distinctive expansion of potential virulence genes in the genome of the oomycete fish pathogen Saprolegnia parasitica.</title>
        <authorList>
            <person name="Jiang R.H."/>
            <person name="de Bruijn I."/>
            <person name="Haas B.J."/>
            <person name="Belmonte R."/>
            <person name="Lobach L."/>
            <person name="Christie J."/>
            <person name="van den Ackerveken G."/>
            <person name="Bottin A."/>
            <person name="Bulone V."/>
            <person name="Diaz-Moreno S.M."/>
            <person name="Dumas B."/>
            <person name="Fan L."/>
            <person name="Gaulin E."/>
            <person name="Govers F."/>
            <person name="Grenville-Briggs L.J."/>
            <person name="Horner N.R."/>
            <person name="Levin J.Z."/>
            <person name="Mammella M."/>
            <person name="Meijer H.J."/>
            <person name="Morris P."/>
            <person name="Nusbaum C."/>
            <person name="Oome S."/>
            <person name="Phillips A.J."/>
            <person name="van Rooyen D."/>
            <person name="Rzeszutek E."/>
            <person name="Saraiva M."/>
            <person name="Secombes C.J."/>
            <person name="Seidl M.F."/>
            <person name="Snel B."/>
            <person name="Stassen J.H."/>
            <person name="Sykes S."/>
            <person name="Tripathy S."/>
            <person name="van den Berg H."/>
            <person name="Vega-Arreguin J.C."/>
            <person name="Wawra S."/>
            <person name="Young S.K."/>
            <person name="Zeng Q."/>
            <person name="Dieguez-Uribeondo J."/>
            <person name="Russ C."/>
            <person name="Tyler B.M."/>
            <person name="van West P."/>
        </authorList>
    </citation>
    <scope>NUCLEOTIDE SEQUENCE [LARGE SCALE GENOMIC DNA]</scope>
    <source>
        <strain evidence="1 2">CBS 223.65</strain>
    </source>
</reference>
<sequence length="112" mass="12556">MTRRQLNLPPQSPHLSVRAGRLQMNRRRCCRTHRLPRRVLSLCIAIAVYYVKAVRPASEEPVIEDAVKTIAAALKVSRPTVKNVLAEVEECFKNGTQFLGKRKPGSGGHNKL</sequence>
<name>A0A067BJE7_SAPPC</name>
<dbReference type="KEGG" id="spar:SPRG_16321"/>
<dbReference type="GeneID" id="24137957"/>
<gene>
    <name evidence="1" type="ORF">SPRG_16321</name>
</gene>
<accession>A0A067BJE7</accession>
<keyword evidence="2" id="KW-1185">Reference proteome</keyword>
<dbReference type="AlphaFoldDB" id="A0A067BJE7"/>